<keyword evidence="3" id="KW-1185">Reference proteome</keyword>
<keyword evidence="1" id="KW-0472">Membrane</keyword>
<sequence length="54" mass="6083">MADVDDASIEDYDIADEDSGSSIDRYKGSTFASLLVIILFVIWFLYRMGCIGQR</sequence>
<feature type="transmembrane region" description="Helical" evidence="1">
    <location>
        <begin position="28"/>
        <end position="46"/>
    </location>
</feature>
<name>A0ABM8IHN1_9FIRM</name>
<accession>A0ABM8IHN1</accession>
<protein>
    <submittedName>
        <fullName evidence="2">Uncharacterized protein</fullName>
    </submittedName>
</protein>
<dbReference type="Proteomes" id="UP001432099">
    <property type="component" value="Chromosome"/>
</dbReference>
<dbReference type="EMBL" id="AP028127">
    <property type="protein sequence ID" value="BEH90728.1"/>
    <property type="molecule type" value="Genomic_DNA"/>
</dbReference>
<keyword evidence="1" id="KW-0812">Transmembrane</keyword>
<dbReference type="RefSeq" id="WP_161832083.1">
    <property type="nucleotide sequence ID" value="NZ_AP028127.1"/>
</dbReference>
<gene>
    <name evidence="2" type="ORF">T23_08300</name>
</gene>
<organism evidence="2 3">
    <name type="scientific">Turicibacter faecis</name>
    <dbReference type="NCBI Taxonomy" id="2963365"/>
    <lineage>
        <taxon>Bacteria</taxon>
        <taxon>Bacillati</taxon>
        <taxon>Bacillota</taxon>
        <taxon>Erysipelotrichia</taxon>
        <taxon>Erysipelotrichales</taxon>
        <taxon>Turicibacteraceae</taxon>
        <taxon>Turicibacter</taxon>
    </lineage>
</organism>
<keyword evidence="1" id="KW-1133">Transmembrane helix</keyword>
<evidence type="ECO:0000313" key="3">
    <source>
        <dbReference type="Proteomes" id="UP001432099"/>
    </source>
</evidence>
<proteinExistence type="predicted"/>
<evidence type="ECO:0000313" key="2">
    <source>
        <dbReference type="EMBL" id="BEH90728.1"/>
    </source>
</evidence>
<evidence type="ECO:0000256" key="1">
    <source>
        <dbReference type="SAM" id="Phobius"/>
    </source>
</evidence>
<reference evidence="2" key="1">
    <citation type="journal article" date="2024" name="Int. J. Syst. Evol. Microbiol.">
        <title>Turicibacter faecis sp. nov., isolated from faeces of heart failure mouse model.</title>
        <authorList>
            <person name="Imamura Y."/>
            <person name="Motooka D."/>
            <person name="Nakajima Y."/>
            <person name="Ito S."/>
            <person name="Kitakaze M."/>
            <person name="Iida T."/>
            <person name="Nakamura S."/>
        </authorList>
    </citation>
    <scope>NUCLEOTIDE SEQUENCE</scope>
    <source>
        <strain evidence="2">TC023</strain>
    </source>
</reference>